<reference evidence="4 5" key="1">
    <citation type="journal article" date="2019" name="Int. J. Syst. Evol. Microbiol.">
        <title>The Global Catalogue of Microorganisms (GCM) 10K type strain sequencing project: providing services to taxonomists for standard genome sequencing and annotation.</title>
        <authorList>
            <consortium name="The Broad Institute Genomics Platform"/>
            <consortium name="The Broad Institute Genome Sequencing Center for Infectious Disease"/>
            <person name="Wu L."/>
            <person name="Ma J."/>
        </authorList>
    </citation>
    <scope>NUCLEOTIDE SEQUENCE [LARGE SCALE GENOMIC DNA]</scope>
    <source>
        <strain evidence="4 5">JCM 6486</strain>
    </source>
</reference>
<dbReference type="EMBL" id="BAAACP010000001">
    <property type="protein sequence ID" value="GAA0860972.1"/>
    <property type="molecule type" value="Genomic_DNA"/>
</dbReference>
<sequence>MGIPMCFGILLGLSIIFDGYMENIFIIAATIVIYTYFVYYKNNYKKFLFGILISFFAVNISVIFFVKDDIDPNITDIGDAQEETLVLLLYDGEERNYNLSERTNEIYFEQKYKSYINVLYNLYKYKGYYESLGSSDFKDTANEISVGLREKLGNKYKVVNSYMYTKPYFENILKEVISLGYKDIVLCPMFITEGKDFEVFKSRLQEMELSKYGINVELTDVFYKSNNLAKSYKNEILGNIENKDLDAGVLLIGLEDENNLEQDIIFREKIKYYIEKEKNTKIQIKLPLLENNKNDIIKSGEQLLEFGIDVLHVVIPTCTIDNMYNKNLVESILQELDTSEVRFHYIDPKDKVKILVEEIYTQISLIKK</sequence>
<evidence type="ECO:0000256" key="1">
    <source>
        <dbReference type="ARBA" id="ARBA00022723"/>
    </source>
</evidence>
<evidence type="ECO:0000256" key="2">
    <source>
        <dbReference type="ARBA" id="ARBA00023239"/>
    </source>
</evidence>
<dbReference type="Pfam" id="PF01903">
    <property type="entry name" value="CbiX"/>
    <property type="match status" value="1"/>
</dbReference>
<feature type="transmembrane region" description="Helical" evidence="3">
    <location>
        <begin position="20"/>
        <end position="40"/>
    </location>
</feature>
<organism evidence="4 5">
    <name type="scientific">Paraclostridium tenue</name>
    <dbReference type="NCBI Taxonomy" id="1737"/>
    <lineage>
        <taxon>Bacteria</taxon>
        <taxon>Bacillati</taxon>
        <taxon>Bacillota</taxon>
        <taxon>Clostridia</taxon>
        <taxon>Peptostreptococcales</taxon>
        <taxon>Peptostreptococcaceae</taxon>
        <taxon>Paraclostridium</taxon>
    </lineage>
</organism>
<proteinExistence type="predicted"/>
<keyword evidence="3" id="KW-0472">Membrane</keyword>
<accession>A0ABN1LW03</accession>
<keyword evidence="3" id="KW-1133">Transmembrane helix</keyword>
<dbReference type="InterPro" id="IPR002762">
    <property type="entry name" value="CbiX-like"/>
</dbReference>
<feature type="transmembrane region" description="Helical" evidence="3">
    <location>
        <begin position="47"/>
        <end position="66"/>
    </location>
</feature>
<comment type="caution">
    <text evidence="4">The sequence shown here is derived from an EMBL/GenBank/DDBJ whole genome shotgun (WGS) entry which is preliminary data.</text>
</comment>
<keyword evidence="1" id="KW-0479">Metal-binding</keyword>
<evidence type="ECO:0000313" key="4">
    <source>
        <dbReference type="EMBL" id="GAA0860972.1"/>
    </source>
</evidence>
<keyword evidence="3" id="KW-0812">Transmembrane</keyword>
<dbReference type="SUPFAM" id="SSF53800">
    <property type="entry name" value="Chelatase"/>
    <property type="match status" value="1"/>
</dbReference>
<evidence type="ECO:0008006" key="6">
    <source>
        <dbReference type="Google" id="ProtNLM"/>
    </source>
</evidence>
<keyword evidence="2" id="KW-0456">Lyase</keyword>
<evidence type="ECO:0000256" key="3">
    <source>
        <dbReference type="SAM" id="Phobius"/>
    </source>
</evidence>
<name>A0ABN1LW03_9FIRM</name>
<gene>
    <name evidence="4" type="ORF">GCM10008917_00390</name>
</gene>
<dbReference type="RefSeq" id="WP_346040920.1">
    <property type="nucleotide sequence ID" value="NZ_BAAACP010000001.1"/>
</dbReference>
<dbReference type="Proteomes" id="UP001400965">
    <property type="component" value="Unassembled WGS sequence"/>
</dbReference>
<evidence type="ECO:0000313" key="5">
    <source>
        <dbReference type="Proteomes" id="UP001400965"/>
    </source>
</evidence>
<keyword evidence="5" id="KW-1185">Reference proteome</keyword>
<protein>
    <recommendedName>
        <fullName evidence="6">Cobalamin biosynthesis protein CbiX</fullName>
    </recommendedName>
</protein>